<dbReference type="InterPro" id="IPR046469">
    <property type="entry name" value="SAM_HAT_N"/>
</dbReference>
<evidence type="ECO:0000313" key="6">
    <source>
        <dbReference type="Proteomes" id="UP000054016"/>
    </source>
</evidence>
<evidence type="ECO:0000313" key="5">
    <source>
        <dbReference type="EMBL" id="KON31271.1"/>
    </source>
</evidence>
<evidence type="ECO:0000256" key="1">
    <source>
        <dbReference type="ARBA" id="ARBA00022691"/>
    </source>
</evidence>
<dbReference type="InterPro" id="IPR023228">
    <property type="entry name" value="SAM_OH_AdoTrfase_N_sf"/>
</dbReference>
<reference evidence="6" key="1">
    <citation type="submission" date="2015-06" db="EMBL/GenBank/DDBJ databases">
        <title>New insights into the roles of widespread benthic archaea in carbon and nitrogen cycling.</title>
        <authorList>
            <person name="Lazar C.S."/>
            <person name="Baker B.J."/>
            <person name="Seitz K.W."/>
            <person name="Hyde A.S."/>
            <person name="Dick G.J."/>
            <person name="Hinrichs K.-U."/>
            <person name="Teske A.P."/>
        </authorList>
    </citation>
    <scope>NUCLEOTIDE SEQUENCE [LARGE SCALE GENOMIC DNA]</scope>
</reference>
<evidence type="ECO:0000256" key="2">
    <source>
        <dbReference type="ARBA" id="ARBA00024035"/>
    </source>
</evidence>
<dbReference type="Gene3D" id="3.40.50.10790">
    <property type="entry name" value="S-adenosyl-l-methionine hydroxide adenosyltransferase, N-terminal"/>
    <property type="match status" value="1"/>
</dbReference>
<organism evidence="5 6">
    <name type="scientific">miscellaneous Crenarchaeota group-1 archaeon SG8-32-3</name>
    <dbReference type="NCBI Taxonomy" id="1685125"/>
    <lineage>
        <taxon>Archaea</taxon>
        <taxon>Candidatus Bathyarchaeota</taxon>
        <taxon>MCG-1</taxon>
    </lineage>
</organism>
<dbReference type="SUPFAM" id="SSF101852">
    <property type="entry name" value="Bacterial fluorinating enzyme, C-terminal domain"/>
    <property type="match status" value="1"/>
</dbReference>
<proteinExistence type="inferred from homology"/>
<dbReference type="PANTHER" id="PTHR35092:SF1">
    <property type="entry name" value="CHLORINASE MJ1651"/>
    <property type="match status" value="1"/>
</dbReference>
<dbReference type="EMBL" id="LFWV01000039">
    <property type="protein sequence ID" value="KON31271.1"/>
    <property type="molecule type" value="Genomic_DNA"/>
</dbReference>
<dbReference type="PATRIC" id="fig|1685125.3.peg.62"/>
<dbReference type="InterPro" id="IPR023227">
    <property type="entry name" value="SAM_OH_AdoTrfase_C_sf"/>
</dbReference>
<accession>A0A0M0BSS0</accession>
<dbReference type="Pfam" id="PF20257">
    <property type="entry name" value="SAM_HAT_C"/>
    <property type="match status" value="1"/>
</dbReference>
<feature type="domain" description="S-adenosyl-l-methionine hydroxide adenosyltransferase C-terminal" evidence="4">
    <location>
        <begin position="174"/>
        <end position="259"/>
    </location>
</feature>
<feature type="domain" description="S-adenosyl-l-methionine hydroxide adenosyltransferase N-terminal" evidence="3">
    <location>
        <begin position="6"/>
        <end position="151"/>
    </location>
</feature>
<protein>
    <recommendedName>
        <fullName evidence="7">S-adenosyl-l-methionine hydroxide adenosyltransferase</fullName>
    </recommendedName>
</protein>
<gene>
    <name evidence="5" type="ORF">AC478_03090</name>
</gene>
<evidence type="ECO:0000259" key="4">
    <source>
        <dbReference type="Pfam" id="PF20257"/>
    </source>
</evidence>
<dbReference type="PANTHER" id="PTHR35092">
    <property type="entry name" value="CHLORINASE MJ1651"/>
    <property type="match status" value="1"/>
</dbReference>
<dbReference type="PIRSF" id="PIRSF006779">
    <property type="entry name" value="UCP006779"/>
    <property type="match status" value="1"/>
</dbReference>
<dbReference type="AlphaFoldDB" id="A0A0M0BSS0"/>
<dbReference type="Gene3D" id="2.40.30.90">
    <property type="entry name" value="Bacterial fluorinating enzyme like"/>
    <property type="match status" value="1"/>
</dbReference>
<evidence type="ECO:0000259" key="3">
    <source>
        <dbReference type="Pfam" id="PF01887"/>
    </source>
</evidence>
<dbReference type="SUPFAM" id="SSF102522">
    <property type="entry name" value="Bacterial fluorinating enzyme, N-terminal domain"/>
    <property type="match status" value="1"/>
</dbReference>
<dbReference type="Proteomes" id="UP000054016">
    <property type="component" value="Unassembled WGS sequence"/>
</dbReference>
<sequence>MLSKIITLTTDFGLQDPYAAEMKAAILNIYPNAIIVDIAHEIAKFNIQMGAYVLASAAPYFPKGTVHIAVVDPGVGTQRRPILIQTTQGFFVGPDNGILVLAAEKQRIKCIHELSNPRFMLPEISRTFHGRDIFAPTAAHLLDGVKPEEFGPEISEAIKPEFLKTTRRNGVIVGEVLHVDGFGNIITNIKEEELGANHLKGTINLELPDYKFKLRFSKAYGETSPREPLALIGSHGFLEIALNQDSAATKFKAKIGDKIKLLL</sequence>
<dbReference type="InterPro" id="IPR002747">
    <property type="entry name" value="SAM_OH_AdoTrfase"/>
</dbReference>
<keyword evidence="1" id="KW-0949">S-adenosyl-L-methionine</keyword>
<evidence type="ECO:0008006" key="7">
    <source>
        <dbReference type="Google" id="ProtNLM"/>
    </source>
</evidence>
<comment type="caution">
    <text evidence="5">The sequence shown here is derived from an EMBL/GenBank/DDBJ whole genome shotgun (WGS) entry which is preliminary data.</text>
</comment>
<name>A0A0M0BSS0_9ARCH</name>
<comment type="similarity">
    <text evidence="2">Belongs to the SAM hydrolase / SAM-dependent halogenase family.</text>
</comment>
<dbReference type="Pfam" id="PF01887">
    <property type="entry name" value="SAM_HAT_N"/>
    <property type="match status" value="1"/>
</dbReference>
<dbReference type="InterPro" id="IPR046470">
    <property type="entry name" value="SAM_HAT_C"/>
</dbReference>